<dbReference type="Gene3D" id="2.60.120.200">
    <property type="match status" value="1"/>
</dbReference>
<dbReference type="PANTHER" id="PTHR40124">
    <property type="match status" value="1"/>
</dbReference>
<proteinExistence type="predicted"/>
<evidence type="ECO:0000313" key="4">
    <source>
        <dbReference type="Proteomes" id="UP000738325"/>
    </source>
</evidence>
<dbReference type="EMBL" id="JAAAIP010000128">
    <property type="protein sequence ID" value="KAG0325005.1"/>
    <property type="molecule type" value="Genomic_DNA"/>
</dbReference>
<name>A0A9P6RRR0_9FUNG</name>
<dbReference type="OrthoDB" id="2395160at2759"/>
<evidence type="ECO:0000313" key="3">
    <source>
        <dbReference type="EMBL" id="KAG0325005.1"/>
    </source>
</evidence>
<sequence>MVTFTRRPISPSSSSSSSASSHPSLHSLSLLLLVGSCLLSTPFAGYNGARLPSFLGVSADPVTHDQLFTQNGFVKNWVAPMPSVPIAAAGGNSTSNGTTGTGSSSGEKFVVQNWSTTFKTIAIGGQDISFIADPFAAGGQDISTVIQLNYPKGSYAPSLGPVAGGAQFYATPFGNSTPYDKMMVSYDVAFPAGFNWVLGGKLPGIYGGKAYDGCSGGLQSTGTDCLTMRLMWRPNAIGEVYAYVPADPKSSLCQTPGVLCNDQYGKSIGRGQIYFSAGTWNHIDMVMELNEPAGKQNGLLQVYLNGNKVIDMNNMPYRTTGMVGFQGLMFSSFFGGSDPTYATPVDTSVYFKNMQLSVGNPATLYEGPGSGAGKAVVARFGETALWSIMAAFVMVLLA</sequence>
<protein>
    <recommendedName>
        <fullName evidence="2">Polysaccharide lyase 14 domain-containing protein</fullName>
    </recommendedName>
</protein>
<gene>
    <name evidence="3" type="ORF">BGZ99_001160</name>
</gene>
<dbReference type="Pfam" id="PF21294">
    <property type="entry name" value="Polysacc_lyase_14"/>
    <property type="match status" value="1"/>
</dbReference>
<evidence type="ECO:0000256" key="1">
    <source>
        <dbReference type="SAM" id="MobiDB-lite"/>
    </source>
</evidence>
<dbReference type="PANTHER" id="PTHR40124:SF1">
    <property type="entry name" value="DISAGGREGATASE RELATED REPEAT PROTEIN"/>
    <property type="match status" value="1"/>
</dbReference>
<reference evidence="3" key="1">
    <citation type="journal article" date="2020" name="Fungal Divers.">
        <title>Resolving the Mortierellaceae phylogeny through synthesis of multi-gene phylogenetics and phylogenomics.</title>
        <authorList>
            <person name="Vandepol N."/>
            <person name="Liber J."/>
            <person name="Desiro A."/>
            <person name="Na H."/>
            <person name="Kennedy M."/>
            <person name="Barry K."/>
            <person name="Grigoriev I.V."/>
            <person name="Miller A.N."/>
            <person name="O'Donnell K."/>
            <person name="Stajich J.E."/>
            <person name="Bonito G."/>
        </authorList>
    </citation>
    <scope>NUCLEOTIDE SEQUENCE</scope>
    <source>
        <strain evidence="3">REB-010B</strain>
    </source>
</reference>
<dbReference type="InterPro" id="IPR048958">
    <property type="entry name" value="Polysacc_lyase_14"/>
</dbReference>
<comment type="caution">
    <text evidence="3">The sequence shown here is derived from an EMBL/GenBank/DDBJ whole genome shotgun (WGS) entry which is preliminary data.</text>
</comment>
<evidence type="ECO:0000259" key="2">
    <source>
        <dbReference type="Pfam" id="PF21294"/>
    </source>
</evidence>
<feature type="compositionally biased region" description="Low complexity" evidence="1">
    <location>
        <begin position="10"/>
        <end position="22"/>
    </location>
</feature>
<feature type="domain" description="Polysaccharide lyase 14" evidence="2">
    <location>
        <begin position="143"/>
        <end position="354"/>
    </location>
</feature>
<dbReference type="AlphaFoldDB" id="A0A9P6RRR0"/>
<accession>A0A9P6RRR0</accession>
<organism evidence="3 4">
    <name type="scientific">Dissophora globulifera</name>
    <dbReference type="NCBI Taxonomy" id="979702"/>
    <lineage>
        <taxon>Eukaryota</taxon>
        <taxon>Fungi</taxon>
        <taxon>Fungi incertae sedis</taxon>
        <taxon>Mucoromycota</taxon>
        <taxon>Mortierellomycotina</taxon>
        <taxon>Mortierellomycetes</taxon>
        <taxon>Mortierellales</taxon>
        <taxon>Mortierellaceae</taxon>
        <taxon>Dissophora</taxon>
    </lineage>
</organism>
<keyword evidence="4" id="KW-1185">Reference proteome</keyword>
<dbReference type="Proteomes" id="UP000738325">
    <property type="component" value="Unassembled WGS sequence"/>
</dbReference>
<feature type="region of interest" description="Disordered" evidence="1">
    <location>
        <begin position="1"/>
        <end position="22"/>
    </location>
</feature>